<comment type="caution">
    <text evidence="2">The sequence shown here is derived from an EMBL/GenBank/DDBJ whole genome shotgun (WGS) entry which is preliminary data.</text>
</comment>
<name>A0A0P6VMP0_9HYPH</name>
<dbReference type="HAMAP" id="MF_02088">
    <property type="entry name" value="Q_prec_transport"/>
    <property type="match status" value="1"/>
</dbReference>
<dbReference type="EMBL" id="LJYW01000001">
    <property type="protein sequence ID" value="KPL53991.1"/>
    <property type="molecule type" value="Genomic_DNA"/>
</dbReference>
<dbReference type="InterPro" id="IPR003744">
    <property type="entry name" value="YhhQ"/>
</dbReference>
<feature type="transmembrane region" description="Helical" evidence="1">
    <location>
        <begin position="20"/>
        <end position="42"/>
    </location>
</feature>
<gene>
    <name evidence="2" type="ORF">ABB55_18715</name>
</gene>
<feature type="transmembrane region" description="Helical" evidence="1">
    <location>
        <begin position="162"/>
        <end position="182"/>
    </location>
</feature>
<dbReference type="OrthoDB" id="7065604at2"/>
<feature type="transmembrane region" description="Helical" evidence="1">
    <location>
        <begin position="78"/>
        <end position="97"/>
    </location>
</feature>
<evidence type="ECO:0000256" key="1">
    <source>
        <dbReference type="HAMAP-Rule" id="MF_02088"/>
    </source>
</evidence>
<dbReference type="PANTHER" id="PTHR34300">
    <property type="entry name" value="QUEUOSINE PRECURSOR TRANSPORTER-RELATED"/>
    <property type="match status" value="1"/>
</dbReference>
<reference evidence="2 3" key="1">
    <citation type="submission" date="2015-09" db="EMBL/GenBank/DDBJ databases">
        <authorList>
            <person name="Jackson K.R."/>
            <person name="Lunt B.L."/>
            <person name="Fisher J.N.B."/>
            <person name="Gardner A.V."/>
            <person name="Bailey M.E."/>
            <person name="Deus L.M."/>
            <person name="Earl A.S."/>
            <person name="Gibby P.D."/>
            <person name="Hartmann K.A."/>
            <person name="Liu J.E."/>
            <person name="Manci A.M."/>
            <person name="Nielsen D.A."/>
            <person name="Solomon M.B."/>
            <person name="Breakwell D.P."/>
            <person name="Burnett S.H."/>
            <person name="Grose J.H."/>
        </authorList>
    </citation>
    <scope>NUCLEOTIDE SEQUENCE [LARGE SCALE GENOMIC DNA]</scope>
    <source>
        <strain evidence="2 3">16</strain>
    </source>
</reference>
<dbReference type="NCBIfam" id="TIGR00697">
    <property type="entry name" value="queuosine precursor transporter"/>
    <property type="match status" value="1"/>
</dbReference>
<organism evidence="2 3">
    <name type="scientific">Prosthecodimorpha hirschii</name>
    <dbReference type="NCBI Taxonomy" id="665126"/>
    <lineage>
        <taxon>Bacteria</taxon>
        <taxon>Pseudomonadati</taxon>
        <taxon>Pseudomonadota</taxon>
        <taxon>Alphaproteobacteria</taxon>
        <taxon>Hyphomicrobiales</taxon>
        <taxon>Ancalomicrobiaceae</taxon>
        <taxon>Prosthecodimorpha</taxon>
    </lineage>
</organism>
<proteinExistence type="inferred from homology"/>
<protein>
    <recommendedName>
        <fullName evidence="1">Probable queuosine precursor transporter</fullName>
        <shortName evidence="1">Q precursor transporter</shortName>
    </recommendedName>
</protein>
<dbReference type="PANTHER" id="PTHR34300:SF1">
    <property type="entry name" value="QUEUOSINE PRECURSOR TRANSPORTER"/>
    <property type="match status" value="1"/>
</dbReference>
<dbReference type="AlphaFoldDB" id="A0A0P6VMP0"/>
<dbReference type="GO" id="GO:0005886">
    <property type="term" value="C:plasma membrane"/>
    <property type="evidence" value="ECO:0007669"/>
    <property type="project" value="UniProtKB-SubCell"/>
</dbReference>
<dbReference type="RefSeq" id="WP_054360156.1">
    <property type="nucleotide sequence ID" value="NZ_JAPCYQ010000001.1"/>
</dbReference>
<evidence type="ECO:0000313" key="3">
    <source>
        <dbReference type="Proteomes" id="UP000048984"/>
    </source>
</evidence>
<keyword evidence="1" id="KW-1003">Cell membrane</keyword>
<sequence length="196" mass="20917">MTLVVVASNVLVQYPVAFRVGALDLAEILTWGAFTYPVAFLVTDLTNRWFGVATARNVVLAGFAVAIVLSAFLSTPRIALASATAYLVGQMADVLLFDRLRRVRAWWEAPLVASASGSVLDTLVFFTLAFAPALSGLLGAGDAFAAESAPAFGLLAVEVPRWMSWAAADFSVKMLFAALLLAPYRGLMNRVVPYPA</sequence>
<keyword evidence="3" id="KW-1185">Reference proteome</keyword>
<comment type="similarity">
    <text evidence="1">Belongs to the vitamin uptake transporter (VUT/ECF) (TC 2.A.88) family. Q precursor transporter subfamily.</text>
</comment>
<comment type="function">
    <text evidence="1">Involved in the import of queuosine (Q) precursors, required for Q precursor salvage.</text>
</comment>
<evidence type="ECO:0000313" key="2">
    <source>
        <dbReference type="EMBL" id="KPL53991.1"/>
    </source>
</evidence>
<reference evidence="2 3" key="2">
    <citation type="submission" date="2015-10" db="EMBL/GenBank/DDBJ databases">
        <title>Draft Genome Sequence of Prosthecomicrobium hirschii ATCC 27832.</title>
        <authorList>
            <person name="Daniel J."/>
            <person name="Givan S.A."/>
            <person name="Brun Y.V."/>
            <person name="Brown P.J."/>
        </authorList>
    </citation>
    <scope>NUCLEOTIDE SEQUENCE [LARGE SCALE GENOMIC DNA]</scope>
    <source>
        <strain evidence="2 3">16</strain>
    </source>
</reference>
<dbReference type="GO" id="GO:0022857">
    <property type="term" value="F:transmembrane transporter activity"/>
    <property type="evidence" value="ECO:0007669"/>
    <property type="project" value="UniProtKB-UniRule"/>
</dbReference>
<dbReference type="Pfam" id="PF02592">
    <property type="entry name" value="Vut_1"/>
    <property type="match status" value="1"/>
</dbReference>
<feature type="transmembrane region" description="Helical" evidence="1">
    <location>
        <begin position="109"/>
        <end position="131"/>
    </location>
</feature>
<keyword evidence="1" id="KW-0472">Membrane</keyword>
<keyword evidence="1" id="KW-1133">Transmembrane helix</keyword>
<keyword evidence="1" id="KW-0812">Transmembrane</keyword>
<dbReference type="STRING" id="665126.ABB55_18715"/>
<keyword evidence="1" id="KW-0813">Transport</keyword>
<comment type="subcellular location">
    <subcellularLocation>
        <location evidence="1">Cell inner membrane</location>
        <topology evidence="1">Multi-pass membrane protein</topology>
    </subcellularLocation>
</comment>
<feature type="transmembrane region" description="Helical" evidence="1">
    <location>
        <begin position="49"/>
        <end position="72"/>
    </location>
</feature>
<dbReference type="Proteomes" id="UP000048984">
    <property type="component" value="Unassembled WGS sequence"/>
</dbReference>
<accession>A0A0P6VMP0</accession>
<keyword evidence="1" id="KW-0997">Cell inner membrane</keyword>